<dbReference type="InterPro" id="IPR000073">
    <property type="entry name" value="AB_hydrolase_1"/>
</dbReference>
<organism evidence="3 4">
    <name type="scientific">Novosphingobium colocasiae</name>
    <dbReference type="NCBI Taxonomy" id="1256513"/>
    <lineage>
        <taxon>Bacteria</taxon>
        <taxon>Pseudomonadati</taxon>
        <taxon>Pseudomonadota</taxon>
        <taxon>Alphaproteobacteria</taxon>
        <taxon>Sphingomonadales</taxon>
        <taxon>Sphingomonadaceae</taxon>
        <taxon>Novosphingobium</taxon>
    </lineage>
</organism>
<protein>
    <submittedName>
        <fullName evidence="3">Epoxide hydrolase</fullName>
    </submittedName>
</protein>
<reference evidence="3" key="2">
    <citation type="submission" date="2020-09" db="EMBL/GenBank/DDBJ databases">
        <authorList>
            <person name="Sun Q."/>
            <person name="Kim S."/>
        </authorList>
    </citation>
    <scope>NUCLEOTIDE SEQUENCE</scope>
    <source>
        <strain evidence="3">KCTC 32255</strain>
    </source>
</reference>
<dbReference type="AlphaFoldDB" id="A0A918PAX5"/>
<feature type="domain" description="AB hydrolase-1" evidence="2">
    <location>
        <begin position="35"/>
        <end position="303"/>
    </location>
</feature>
<proteinExistence type="predicted"/>
<evidence type="ECO:0000256" key="1">
    <source>
        <dbReference type="ARBA" id="ARBA00022801"/>
    </source>
</evidence>
<comment type="caution">
    <text evidence="3">The sequence shown here is derived from an EMBL/GenBank/DDBJ whole genome shotgun (WGS) entry which is preliminary data.</text>
</comment>
<dbReference type="PRINTS" id="PR00412">
    <property type="entry name" value="EPOXHYDRLASE"/>
</dbReference>
<keyword evidence="1 3" id="KW-0378">Hydrolase</keyword>
<reference evidence="3" key="1">
    <citation type="journal article" date="2014" name="Int. J. Syst. Evol. Microbiol.">
        <title>Complete genome sequence of Corynebacterium casei LMG S-19264T (=DSM 44701T), isolated from a smear-ripened cheese.</title>
        <authorList>
            <consortium name="US DOE Joint Genome Institute (JGI-PGF)"/>
            <person name="Walter F."/>
            <person name="Albersmeier A."/>
            <person name="Kalinowski J."/>
            <person name="Ruckert C."/>
        </authorList>
    </citation>
    <scope>NUCLEOTIDE SEQUENCE</scope>
    <source>
        <strain evidence="3">KCTC 32255</strain>
    </source>
</reference>
<dbReference type="SUPFAM" id="SSF53474">
    <property type="entry name" value="alpha/beta-Hydrolases"/>
    <property type="match status" value="1"/>
</dbReference>
<keyword evidence="4" id="KW-1185">Reference proteome</keyword>
<evidence type="ECO:0000313" key="3">
    <source>
        <dbReference type="EMBL" id="GGY96829.1"/>
    </source>
</evidence>
<name>A0A918PAX5_9SPHN</name>
<dbReference type="GO" id="GO:0016787">
    <property type="term" value="F:hydrolase activity"/>
    <property type="evidence" value="ECO:0007669"/>
    <property type="project" value="UniProtKB-KW"/>
</dbReference>
<dbReference type="Proteomes" id="UP000648075">
    <property type="component" value="Unassembled WGS sequence"/>
</dbReference>
<evidence type="ECO:0000259" key="2">
    <source>
        <dbReference type="Pfam" id="PF00561"/>
    </source>
</evidence>
<accession>A0A918PAX5</accession>
<gene>
    <name evidence="3" type="ORF">GCM10011614_09690</name>
</gene>
<dbReference type="EMBL" id="BMZA01000002">
    <property type="protein sequence ID" value="GGY96829.1"/>
    <property type="molecule type" value="Genomic_DNA"/>
</dbReference>
<sequence>MSHVDCDPQRFAVHRTTVRDNVEIAYVREGIGGVPLLLLHGWPGSKRLFWRNIAPLAAMGFEVIVPDQRGIGDSPIVADHPLTIAESAQDMHALMQALGHETCVGAAGDFGSIVMLDIGKRFPGFLQRQVLYNGGTPDVADAYLAAGLPASILDDVTLRSDHFTLHGAQADELVARLAGDADRLAYVESFFLGTHEWREGDGPVDLAGPGNFTPEAARFQAETMRSADRLRASLDFYACLFGELSKTAAPPMLAGPATIETMVLWGMADGIVASAYPAMMTIGCTDLVGPLVLPGVGHFVPWEAATIFNNVLRVFCRDLLGAR</sequence>
<dbReference type="InterPro" id="IPR000639">
    <property type="entry name" value="Epox_hydrolase-like"/>
</dbReference>
<dbReference type="Gene3D" id="3.40.50.1820">
    <property type="entry name" value="alpha/beta hydrolase"/>
    <property type="match status" value="1"/>
</dbReference>
<evidence type="ECO:0000313" key="4">
    <source>
        <dbReference type="Proteomes" id="UP000648075"/>
    </source>
</evidence>
<dbReference type="InterPro" id="IPR029058">
    <property type="entry name" value="AB_hydrolase_fold"/>
</dbReference>
<dbReference type="RefSeq" id="WP_189619994.1">
    <property type="nucleotide sequence ID" value="NZ_BMZA01000002.1"/>
</dbReference>
<dbReference type="Pfam" id="PF00561">
    <property type="entry name" value="Abhydrolase_1"/>
    <property type="match status" value="1"/>
</dbReference>
<dbReference type="PANTHER" id="PTHR43329">
    <property type="entry name" value="EPOXIDE HYDROLASE"/>
    <property type="match status" value="1"/>
</dbReference>